<keyword evidence="4" id="KW-0227">DNA damage</keyword>
<dbReference type="PANTHER" id="PTHR12604:SF4">
    <property type="entry name" value="X-RAY REPAIR CROSS-COMPLEMENTING PROTEIN 5"/>
    <property type="match status" value="1"/>
</dbReference>
<keyword evidence="5" id="KW-0378">Hydrolase</keyword>
<feature type="domain" description="Ku C-terminal" evidence="14">
    <location>
        <begin position="185"/>
        <end position="299"/>
    </location>
</feature>
<evidence type="ECO:0000256" key="12">
    <source>
        <dbReference type="SAM" id="MobiDB-lite"/>
    </source>
</evidence>
<feature type="region of interest" description="Disordered" evidence="12">
    <location>
        <begin position="130"/>
        <end position="167"/>
    </location>
</feature>
<dbReference type="GO" id="GO:0005524">
    <property type="term" value="F:ATP binding"/>
    <property type="evidence" value="ECO:0007669"/>
    <property type="project" value="UniProtKB-KW"/>
</dbReference>
<keyword evidence="11" id="KW-0539">Nucleus</keyword>
<keyword evidence="9" id="KW-0233">DNA recombination</keyword>
<keyword evidence="3" id="KW-0547">Nucleotide-binding</keyword>
<dbReference type="PANTHER" id="PTHR12604">
    <property type="entry name" value="KU AUTOANTIGEN DNA HELICASE"/>
    <property type="match status" value="1"/>
</dbReference>
<evidence type="ECO:0000256" key="3">
    <source>
        <dbReference type="ARBA" id="ARBA00022741"/>
    </source>
</evidence>
<dbReference type="AlphaFoldDB" id="A0A6V7QYY2"/>
<dbReference type="FunFam" id="1.25.40.240:FF:000001">
    <property type="entry name" value="X-ray repair cross-complementing protein 5"/>
    <property type="match status" value="1"/>
</dbReference>
<dbReference type="Gene3D" id="1.25.40.240">
    <property type="entry name" value="Ku, C-terminal domain"/>
    <property type="match status" value="1"/>
</dbReference>
<keyword evidence="10" id="KW-0234">DNA repair</keyword>
<evidence type="ECO:0000256" key="9">
    <source>
        <dbReference type="ARBA" id="ARBA00023172"/>
    </source>
</evidence>
<name>A0A6V7QYY2_ANACO</name>
<dbReference type="GO" id="GO:0003690">
    <property type="term" value="F:double-stranded DNA binding"/>
    <property type="evidence" value="ECO:0007669"/>
    <property type="project" value="TreeGrafter"/>
</dbReference>
<evidence type="ECO:0008006" key="16">
    <source>
        <dbReference type="Google" id="ProtNLM"/>
    </source>
</evidence>
<dbReference type="Gene3D" id="1.10.1600.10">
    <property type="match status" value="1"/>
</dbReference>
<dbReference type="InterPro" id="IPR014893">
    <property type="entry name" value="Ku_PK_bind"/>
</dbReference>
<dbReference type="EMBL" id="CAJEUB010000069">
    <property type="protein sequence ID" value="CAD1848127.1"/>
    <property type="molecule type" value="Genomic_DNA"/>
</dbReference>
<evidence type="ECO:0000256" key="6">
    <source>
        <dbReference type="ARBA" id="ARBA00022806"/>
    </source>
</evidence>
<dbReference type="GO" id="GO:0016787">
    <property type="term" value="F:hydrolase activity"/>
    <property type="evidence" value="ECO:0007669"/>
    <property type="project" value="UniProtKB-KW"/>
</dbReference>
<dbReference type="InterPro" id="IPR036494">
    <property type="entry name" value="Ku_C_sf"/>
</dbReference>
<dbReference type="Gene3D" id="2.40.290.10">
    <property type="match status" value="1"/>
</dbReference>
<dbReference type="Pfam" id="PF02735">
    <property type="entry name" value="Ku"/>
    <property type="match status" value="1"/>
</dbReference>
<protein>
    <recommendedName>
        <fullName evidence="16">Ku domain-containing protein</fullName>
    </recommendedName>
</protein>
<organism evidence="15">
    <name type="scientific">Ananas comosus var. bracteatus</name>
    <name type="common">red pineapple</name>
    <dbReference type="NCBI Taxonomy" id="296719"/>
    <lineage>
        <taxon>Eukaryota</taxon>
        <taxon>Viridiplantae</taxon>
        <taxon>Streptophyta</taxon>
        <taxon>Embryophyta</taxon>
        <taxon>Tracheophyta</taxon>
        <taxon>Spermatophyta</taxon>
        <taxon>Magnoliopsida</taxon>
        <taxon>Liliopsida</taxon>
        <taxon>Poales</taxon>
        <taxon>Bromeliaceae</taxon>
        <taxon>Bromelioideae</taxon>
        <taxon>Ananas</taxon>
    </lineage>
</organism>
<dbReference type="GO" id="GO:0006303">
    <property type="term" value="P:double-strand break repair via nonhomologous end joining"/>
    <property type="evidence" value="ECO:0007669"/>
    <property type="project" value="InterPro"/>
</dbReference>
<dbReference type="Pfam" id="PF08785">
    <property type="entry name" value="Ku_PK_bind"/>
    <property type="match status" value="1"/>
</dbReference>
<evidence type="ECO:0000256" key="2">
    <source>
        <dbReference type="ARBA" id="ARBA00007726"/>
    </source>
</evidence>
<evidence type="ECO:0000256" key="8">
    <source>
        <dbReference type="ARBA" id="ARBA00023125"/>
    </source>
</evidence>
<feature type="domain" description="Ku" evidence="13">
    <location>
        <begin position="2"/>
        <end position="71"/>
    </location>
</feature>
<dbReference type="InterPro" id="IPR006164">
    <property type="entry name" value="DNA_bd_Ku70/Ku80"/>
</dbReference>
<comment type="similarity">
    <text evidence="2">Belongs to the ku80 family.</text>
</comment>
<dbReference type="SUPFAM" id="SSF100939">
    <property type="entry name" value="SPOC domain-like"/>
    <property type="match status" value="1"/>
</dbReference>
<evidence type="ECO:0000256" key="10">
    <source>
        <dbReference type="ARBA" id="ARBA00023204"/>
    </source>
</evidence>
<proteinExistence type="inferred from homology"/>
<dbReference type="SUPFAM" id="SSF101420">
    <property type="entry name" value="C-terminal domain of Ku80"/>
    <property type="match status" value="1"/>
</dbReference>
<reference evidence="15" key="1">
    <citation type="submission" date="2020-07" db="EMBL/GenBank/DDBJ databases">
        <authorList>
            <person name="Lin J."/>
        </authorList>
    </citation>
    <scope>NUCLEOTIDE SEQUENCE</scope>
</reference>
<dbReference type="GO" id="GO:0000723">
    <property type="term" value="P:telomere maintenance"/>
    <property type="evidence" value="ECO:0007669"/>
    <property type="project" value="TreeGrafter"/>
</dbReference>
<evidence type="ECO:0000256" key="5">
    <source>
        <dbReference type="ARBA" id="ARBA00022801"/>
    </source>
</evidence>
<evidence type="ECO:0000259" key="13">
    <source>
        <dbReference type="Pfam" id="PF02735"/>
    </source>
</evidence>
<accession>A0A6V7QYY2</accession>
<dbReference type="FunFam" id="1.10.1600.10:FF:000002">
    <property type="entry name" value="X-ray repair cross-complementing protein 5"/>
    <property type="match status" value="1"/>
</dbReference>
<feature type="region of interest" description="Disordered" evidence="12">
    <location>
        <begin position="286"/>
        <end position="308"/>
    </location>
</feature>
<evidence type="ECO:0000313" key="15">
    <source>
        <dbReference type="EMBL" id="CAD1848127.1"/>
    </source>
</evidence>
<evidence type="ECO:0000256" key="4">
    <source>
        <dbReference type="ARBA" id="ARBA00022763"/>
    </source>
</evidence>
<evidence type="ECO:0000259" key="14">
    <source>
        <dbReference type="Pfam" id="PF08785"/>
    </source>
</evidence>
<evidence type="ECO:0000256" key="7">
    <source>
        <dbReference type="ARBA" id="ARBA00022840"/>
    </source>
</evidence>
<feature type="compositionally biased region" description="Basic and acidic residues" evidence="12">
    <location>
        <begin position="130"/>
        <end position="152"/>
    </location>
</feature>
<comment type="subcellular location">
    <subcellularLocation>
        <location evidence="1">Nucleus</location>
    </subcellularLocation>
</comment>
<evidence type="ECO:0000256" key="11">
    <source>
        <dbReference type="ARBA" id="ARBA00023242"/>
    </source>
</evidence>
<keyword evidence="8" id="KW-0238">DNA-binding</keyword>
<sequence>MNKCAILRCVWRQGQGNVVIGVLTPNISSVDNIPDSFYFNVLPFAEDVREFQFPSFDNLPSSYQPSEEQQEAADNFVRMLDLAPSGRQEILQPDFTPNPVLERFYRFLELRSKQPDADVPPLDMSLKMMTEQRPDLKENPKKSSRRAWREKPLLSNEEVGAKDPTASNLLEYSSDKKVEKIGNQNPIQDFEAMMARRDSSKWVRKAIEEMQNYIANMLENSHEQDAFQKAVECLKALRKGCIIEQEPREFNRFLIELKDKRKLTNLANFFDLLLSNKITLISKEEAADSDVTEEEAKNFPVKAESASQ</sequence>
<dbReference type="InterPro" id="IPR016194">
    <property type="entry name" value="SPOC-like_C_dom_sf"/>
</dbReference>
<keyword evidence="6" id="KW-0347">Helicase</keyword>
<dbReference type="GO" id="GO:0006310">
    <property type="term" value="P:DNA recombination"/>
    <property type="evidence" value="ECO:0007669"/>
    <property type="project" value="UniProtKB-KW"/>
</dbReference>
<dbReference type="GO" id="GO:0004386">
    <property type="term" value="F:helicase activity"/>
    <property type="evidence" value="ECO:0007669"/>
    <property type="project" value="UniProtKB-KW"/>
</dbReference>
<evidence type="ECO:0000256" key="1">
    <source>
        <dbReference type="ARBA" id="ARBA00004123"/>
    </source>
</evidence>
<keyword evidence="7" id="KW-0067">ATP-binding</keyword>
<dbReference type="GO" id="GO:0043564">
    <property type="term" value="C:Ku70:Ku80 complex"/>
    <property type="evidence" value="ECO:0007669"/>
    <property type="project" value="TreeGrafter"/>
</dbReference>
<gene>
    <name evidence="15" type="ORF">CB5_LOCUS31338</name>
</gene>
<dbReference type="GO" id="GO:0042162">
    <property type="term" value="F:telomeric DNA binding"/>
    <property type="evidence" value="ECO:0007669"/>
    <property type="project" value="TreeGrafter"/>
</dbReference>